<feature type="domain" description="Bicarbonate transporter-like transmembrane" evidence="6">
    <location>
        <begin position="2"/>
        <end position="93"/>
    </location>
</feature>
<keyword evidence="7" id="KW-1185">Reference proteome</keyword>
<organism evidence="7 8">
    <name type="scientific">Ditylenchus dipsaci</name>
    <dbReference type="NCBI Taxonomy" id="166011"/>
    <lineage>
        <taxon>Eukaryota</taxon>
        <taxon>Metazoa</taxon>
        <taxon>Ecdysozoa</taxon>
        <taxon>Nematoda</taxon>
        <taxon>Chromadorea</taxon>
        <taxon>Rhabditida</taxon>
        <taxon>Tylenchina</taxon>
        <taxon>Tylenchomorpha</taxon>
        <taxon>Sphaerularioidea</taxon>
        <taxon>Anguinidae</taxon>
        <taxon>Anguininae</taxon>
        <taxon>Ditylenchus</taxon>
    </lineage>
</organism>
<comment type="subcellular location">
    <subcellularLocation>
        <location evidence="1">Membrane</location>
        <topology evidence="1">Multi-pass membrane protein</topology>
    </subcellularLocation>
</comment>
<dbReference type="GO" id="GO:0005452">
    <property type="term" value="F:solute:inorganic anion antiporter activity"/>
    <property type="evidence" value="ECO:0007669"/>
    <property type="project" value="InterPro"/>
</dbReference>
<evidence type="ECO:0000256" key="4">
    <source>
        <dbReference type="ARBA" id="ARBA00023136"/>
    </source>
</evidence>
<dbReference type="PANTHER" id="PTHR11453">
    <property type="entry name" value="ANION EXCHANGE PROTEIN"/>
    <property type="match status" value="1"/>
</dbReference>
<dbReference type="Proteomes" id="UP000887574">
    <property type="component" value="Unplaced"/>
</dbReference>
<keyword evidence="2 5" id="KW-0812">Transmembrane</keyword>
<dbReference type="InterPro" id="IPR011531">
    <property type="entry name" value="HCO3_transpt-like_TM_dom"/>
</dbReference>
<keyword evidence="3 5" id="KW-1133">Transmembrane helix</keyword>
<dbReference type="Pfam" id="PF00955">
    <property type="entry name" value="HCO3_cotransp"/>
    <property type="match status" value="1"/>
</dbReference>
<evidence type="ECO:0000256" key="5">
    <source>
        <dbReference type="SAM" id="Phobius"/>
    </source>
</evidence>
<dbReference type="InterPro" id="IPR003020">
    <property type="entry name" value="HCO3_transpt_euk"/>
</dbReference>
<evidence type="ECO:0000313" key="8">
    <source>
        <dbReference type="WBParaSite" id="jg17402"/>
    </source>
</evidence>
<evidence type="ECO:0000256" key="3">
    <source>
        <dbReference type="ARBA" id="ARBA00022989"/>
    </source>
</evidence>
<dbReference type="WBParaSite" id="jg17402">
    <property type="protein sequence ID" value="jg17402"/>
    <property type="gene ID" value="jg17402"/>
</dbReference>
<sequence length="114" mass="13525">MNLSGVQLVQRVVLFLIPEKYFPVTAYTEQVSIWRMHLYTWIQLGCLFVVYVVKYFKSTALAFPFVLMLFIIFRQTILPKIFSDKELKAIDGEGEEDDDEWMEKDFYENARIPV</sequence>
<dbReference type="AlphaFoldDB" id="A0A915DB79"/>
<feature type="transmembrane region" description="Helical" evidence="5">
    <location>
        <begin position="62"/>
        <end position="78"/>
    </location>
</feature>
<evidence type="ECO:0000259" key="6">
    <source>
        <dbReference type="Pfam" id="PF00955"/>
    </source>
</evidence>
<name>A0A915DB79_9BILA</name>
<evidence type="ECO:0000313" key="7">
    <source>
        <dbReference type="Proteomes" id="UP000887574"/>
    </source>
</evidence>
<reference evidence="8" key="1">
    <citation type="submission" date="2022-11" db="UniProtKB">
        <authorList>
            <consortium name="WormBaseParasite"/>
        </authorList>
    </citation>
    <scope>IDENTIFICATION</scope>
</reference>
<dbReference type="GO" id="GO:0006820">
    <property type="term" value="P:monoatomic anion transport"/>
    <property type="evidence" value="ECO:0007669"/>
    <property type="project" value="InterPro"/>
</dbReference>
<accession>A0A915DB79</accession>
<evidence type="ECO:0000256" key="1">
    <source>
        <dbReference type="ARBA" id="ARBA00004141"/>
    </source>
</evidence>
<feature type="transmembrane region" description="Helical" evidence="5">
    <location>
        <begin position="38"/>
        <end position="56"/>
    </location>
</feature>
<dbReference type="PANTHER" id="PTHR11453:SF47">
    <property type="entry name" value="ANION EXCHANGE PROTEIN"/>
    <property type="match status" value="1"/>
</dbReference>
<dbReference type="GO" id="GO:0005886">
    <property type="term" value="C:plasma membrane"/>
    <property type="evidence" value="ECO:0007669"/>
    <property type="project" value="TreeGrafter"/>
</dbReference>
<dbReference type="GO" id="GO:0051453">
    <property type="term" value="P:regulation of intracellular pH"/>
    <property type="evidence" value="ECO:0007669"/>
    <property type="project" value="TreeGrafter"/>
</dbReference>
<evidence type="ECO:0000256" key="2">
    <source>
        <dbReference type="ARBA" id="ARBA00022692"/>
    </source>
</evidence>
<protein>
    <submittedName>
        <fullName evidence="8">Bicarbonate transporter-like transmembrane domain-containing protein</fullName>
    </submittedName>
</protein>
<keyword evidence="4 5" id="KW-0472">Membrane</keyword>
<proteinExistence type="predicted"/>
<dbReference type="GO" id="GO:0015701">
    <property type="term" value="P:bicarbonate transport"/>
    <property type="evidence" value="ECO:0007669"/>
    <property type="project" value="TreeGrafter"/>
</dbReference>